<dbReference type="PANTHER" id="PTHR38111">
    <property type="entry name" value="ZN(2)-C6 FUNGAL-TYPE DOMAIN-CONTAINING PROTEIN-RELATED"/>
    <property type="match status" value="1"/>
</dbReference>
<accession>A0A2T4CK78</accession>
<protein>
    <recommendedName>
        <fullName evidence="3">Zn(2)-C6 fungal-type domain-containing protein</fullName>
    </recommendedName>
</protein>
<dbReference type="OrthoDB" id="4895738at2759"/>
<keyword evidence="2" id="KW-1185">Reference proteome</keyword>
<proteinExistence type="predicted"/>
<dbReference type="GO" id="GO:0000981">
    <property type="term" value="F:DNA-binding transcription factor activity, RNA polymerase II-specific"/>
    <property type="evidence" value="ECO:0007669"/>
    <property type="project" value="InterPro"/>
</dbReference>
<dbReference type="Proteomes" id="UP000240760">
    <property type="component" value="Unassembled WGS sequence"/>
</dbReference>
<gene>
    <name evidence="1" type="ORF">M440DRAFT_358054</name>
</gene>
<evidence type="ECO:0008006" key="3">
    <source>
        <dbReference type="Google" id="ProtNLM"/>
    </source>
</evidence>
<dbReference type="InterPro" id="IPR053178">
    <property type="entry name" value="Osmoadaptation_assoc"/>
</dbReference>
<evidence type="ECO:0000313" key="1">
    <source>
        <dbReference type="EMBL" id="PTB81954.1"/>
    </source>
</evidence>
<evidence type="ECO:0000313" key="2">
    <source>
        <dbReference type="Proteomes" id="UP000240760"/>
    </source>
</evidence>
<sequence length="279" mass="31285">MKRAVGPLDKRRKVTRCEACARRRIKCQGGFPCEYCNRRKKICAPQNASLPHPADFSAKFVEYTPPDQRLAGAARLPPQVQSHNNDLYRSSFASSLSRCQFSKNFVDIARDLMPLMQTSPPLRDLAIAIGALDAARRVYVRSSPERESPQLVAYRSYGRSLQSLQQRLKTPEAAACDDVAWISFLLGLFEVRCRRPSTTPGMQLTASQLMSESSGDAWVNYMFSGTSKVLQLAGPDACSSPLQQRLFSVFRVLEANRAILYGDATFLSEKKWRLHLNTS</sequence>
<dbReference type="SUPFAM" id="SSF57701">
    <property type="entry name" value="Zn2/Cys6 DNA-binding domain"/>
    <property type="match status" value="1"/>
</dbReference>
<dbReference type="InterPro" id="IPR036864">
    <property type="entry name" value="Zn2-C6_fun-type_DNA-bd_sf"/>
</dbReference>
<dbReference type="STRING" id="983965.A0A2T4CK78"/>
<dbReference type="PANTHER" id="PTHR38111:SF2">
    <property type="entry name" value="FINGER DOMAIN PROTEIN, PUTATIVE (AFU_ORTHOLOGUE AFUA_1G01560)-RELATED"/>
    <property type="match status" value="1"/>
</dbReference>
<reference evidence="1 2" key="1">
    <citation type="submission" date="2016-07" db="EMBL/GenBank/DDBJ databases">
        <title>Multiple horizontal gene transfer events from other fungi enriched the ability of initially mycotrophic Trichoderma (Ascomycota) to feed on dead plant biomass.</title>
        <authorList>
            <consortium name="DOE Joint Genome Institute"/>
            <person name="Aerts A."/>
            <person name="Atanasova L."/>
            <person name="Chenthamara K."/>
            <person name="Zhang J."/>
            <person name="Grujic M."/>
            <person name="Henrissat B."/>
            <person name="Kuo A."/>
            <person name="Salamov A."/>
            <person name="Lipzen A."/>
            <person name="Labutti K."/>
            <person name="Barry K."/>
            <person name="Miao Y."/>
            <person name="Rahimi M.J."/>
            <person name="Shen Q."/>
            <person name="Grigoriev I.V."/>
            <person name="Kubicek C.P."/>
            <person name="Druzhinina I.S."/>
        </authorList>
    </citation>
    <scope>NUCLEOTIDE SEQUENCE [LARGE SCALE GENOMIC DNA]</scope>
    <source>
        <strain evidence="1 2">ATCC 18648</strain>
    </source>
</reference>
<dbReference type="GO" id="GO:0008270">
    <property type="term" value="F:zinc ion binding"/>
    <property type="evidence" value="ECO:0007669"/>
    <property type="project" value="InterPro"/>
</dbReference>
<name>A0A2T4CK78_TRILO</name>
<dbReference type="AlphaFoldDB" id="A0A2T4CK78"/>
<dbReference type="EMBL" id="KZ679126">
    <property type="protein sequence ID" value="PTB81954.1"/>
    <property type="molecule type" value="Genomic_DNA"/>
</dbReference>
<organism evidence="1 2">
    <name type="scientific">Trichoderma longibrachiatum ATCC 18648</name>
    <dbReference type="NCBI Taxonomy" id="983965"/>
    <lineage>
        <taxon>Eukaryota</taxon>
        <taxon>Fungi</taxon>
        <taxon>Dikarya</taxon>
        <taxon>Ascomycota</taxon>
        <taxon>Pezizomycotina</taxon>
        <taxon>Sordariomycetes</taxon>
        <taxon>Hypocreomycetidae</taxon>
        <taxon>Hypocreales</taxon>
        <taxon>Hypocreaceae</taxon>
        <taxon>Trichoderma</taxon>
    </lineage>
</organism>
<dbReference type="Gene3D" id="4.10.240.10">
    <property type="entry name" value="Zn(2)-C6 fungal-type DNA-binding domain"/>
    <property type="match status" value="1"/>
</dbReference>